<reference evidence="2 3" key="1">
    <citation type="submission" date="2019-08" db="EMBL/GenBank/DDBJ databases">
        <title>Aureimonas fodiniaquatilis sp. nov., isolated from a coal mine wastewater.</title>
        <authorList>
            <person name="Kim W."/>
        </authorList>
    </citation>
    <scope>NUCLEOTIDE SEQUENCE [LARGE SCALE GENOMIC DNA]</scope>
    <source>
        <strain evidence="2 3">CAU 1482</strain>
    </source>
</reference>
<dbReference type="AlphaFoldDB" id="A0A5B0E1A0"/>
<dbReference type="Pfam" id="PF01575">
    <property type="entry name" value="MaoC_dehydratas"/>
    <property type="match status" value="1"/>
</dbReference>
<feature type="domain" description="MaoC-like" evidence="1">
    <location>
        <begin position="17"/>
        <end position="130"/>
    </location>
</feature>
<keyword evidence="3" id="KW-1185">Reference proteome</keyword>
<dbReference type="InterPro" id="IPR050965">
    <property type="entry name" value="UPF0336/Enoyl-CoA_hydratase"/>
</dbReference>
<evidence type="ECO:0000313" key="2">
    <source>
        <dbReference type="EMBL" id="KAA0971895.1"/>
    </source>
</evidence>
<dbReference type="PANTHER" id="PTHR43437">
    <property type="entry name" value="HYDROXYACYL-THIOESTER DEHYDRATASE TYPE 2, MITOCHONDRIAL-RELATED"/>
    <property type="match status" value="1"/>
</dbReference>
<accession>A0A5B0E1A0</accession>
<evidence type="ECO:0000313" key="3">
    <source>
        <dbReference type="Proteomes" id="UP000324738"/>
    </source>
</evidence>
<sequence length="151" mass="16345">MSEARSFYVSVGDAVSFSKTVGESDVYLFAGITGDLSSNHVNEQVMAKSRFGRRVVHGALLVGFMSTCSTRMIETFGAGARGSVTAVALGYERIRFVAPVFIGDTVTVQYRISRVEPERARSYGEITVTNQEDTVVAVAEGILKWVPDHGS</sequence>
<dbReference type="PANTHER" id="PTHR43437:SF3">
    <property type="entry name" value="HYDROXYACYL-THIOESTER DEHYDRATASE TYPE 2, MITOCHONDRIAL"/>
    <property type="match status" value="1"/>
</dbReference>
<dbReference type="RefSeq" id="WP_149297075.1">
    <property type="nucleotide sequence ID" value="NZ_VTWH01000001.1"/>
</dbReference>
<name>A0A5B0E1A0_9HYPH</name>
<dbReference type="InterPro" id="IPR002539">
    <property type="entry name" value="MaoC-like_dom"/>
</dbReference>
<organism evidence="2 3">
    <name type="scientific">Aureimonas fodinaquatilis</name>
    <dbReference type="NCBI Taxonomy" id="2565783"/>
    <lineage>
        <taxon>Bacteria</taxon>
        <taxon>Pseudomonadati</taxon>
        <taxon>Pseudomonadota</taxon>
        <taxon>Alphaproteobacteria</taxon>
        <taxon>Hyphomicrobiales</taxon>
        <taxon>Aurantimonadaceae</taxon>
        <taxon>Aureimonas</taxon>
    </lineage>
</organism>
<proteinExistence type="predicted"/>
<dbReference type="OrthoDB" id="9796589at2"/>
<dbReference type="Gene3D" id="3.10.129.10">
    <property type="entry name" value="Hotdog Thioesterase"/>
    <property type="match status" value="1"/>
</dbReference>
<dbReference type="EMBL" id="VTWH01000001">
    <property type="protein sequence ID" value="KAA0971895.1"/>
    <property type="molecule type" value="Genomic_DNA"/>
</dbReference>
<dbReference type="Proteomes" id="UP000324738">
    <property type="component" value="Unassembled WGS sequence"/>
</dbReference>
<dbReference type="GO" id="GO:0006633">
    <property type="term" value="P:fatty acid biosynthetic process"/>
    <property type="evidence" value="ECO:0007669"/>
    <property type="project" value="TreeGrafter"/>
</dbReference>
<dbReference type="GO" id="GO:0019171">
    <property type="term" value="F:(3R)-hydroxyacyl-[acyl-carrier-protein] dehydratase activity"/>
    <property type="evidence" value="ECO:0007669"/>
    <property type="project" value="TreeGrafter"/>
</dbReference>
<dbReference type="InterPro" id="IPR029069">
    <property type="entry name" value="HotDog_dom_sf"/>
</dbReference>
<evidence type="ECO:0000259" key="1">
    <source>
        <dbReference type="Pfam" id="PF01575"/>
    </source>
</evidence>
<comment type="caution">
    <text evidence="2">The sequence shown here is derived from an EMBL/GenBank/DDBJ whole genome shotgun (WGS) entry which is preliminary data.</text>
</comment>
<protein>
    <submittedName>
        <fullName evidence="2">Dehydratase</fullName>
    </submittedName>
</protein>
<dbReference type="SUPFAM" id="SSF54637">
    <property type="entry name" value="Thioesterase/thiol ester dehydrase-isomerase"/>
    <property type="match status" value="1"/>
</dbReference>
<gene>
    <name evidence="2" type="ORF">FPY71_01850</name>
</gene>